<organism evidence="1 2">
    <name type="scientific">Blomia tropicalis</name>
    <name type="common">Mite</name>
    <dbReference type="NCBI Taxonomy" id="40697"/>
    <lineage>
        <taxon>Eukaryota</taxon>
        <taxon>Metazoa</taxon>
        <taxon>Ecdysozoa</taxon>
        <taxon>Arthropoda</taxon>
        <taxon>Chelicerata</taxon>
        <taxon>Arachnida</taxon>
        <taxon>Acari</taxon>
        <taxon>Acariformes</taxon>
        <taxon>Sarcoptiformes</taxon>
        <taxon>Astigmata</taxon>
        <taxon>Glycyphagoidea</taxon>
        <taxon>Echimyopodidae</taxon>
        <taxon>Blomia</taxon>
    </lineage>
</organism>
<accession>A0A9Q0M162</accession>
<dbReference type="EMBL" id="JAPWDV010000003">
    <property type="protein sequence ID" value="KAJ6216994.1"/>
    <property type="molecule type" value="Genomic_DNA"/>
</dbReference>
<name>A0A9Q0M162_BLOTA</name>
<protein>
    <submittedName>
        <fullName evidence="1">Uncharacterized protein</fullName>
    </submittedName>
</protein>
<keyword evidence="2" id="KW-1185">Reference proteome</keyword>
<sequence length="96" mass="11530">MRVRFGRVGTNSDQYRHSDNNKAIHHNWLMIDLLIVRTIDENCRSIFNKSGFVQFSMLCERTNPPTQFRYIGLLTLDSDILERHIFQNEYYIFEKT</sequence>
<evidence type="ECO:0000313" key="2">
    <source>
        <dbReference type="Proteomes" id="UP001142055"/>
    </source>
</evidence>
<evidence type="ECO:0000313" key="1">
    <source>
        <dbReference type="EMBL" id="KAJ6216994.1"/>
    </source>
</evidence>
<reference evidence="1" key="1">
    <citation type="submission" date="2022-12" db="EMBL/GenBank/DDBJ databases">
        <title>Genome assemblies of Blomia tropicalis.</title>
        <authorList>
            <person name="Cui Y."/>
        </authorList>
    </citation>
    <scope>NUCLEOTIDE SEQUENCE</scope>
    <source>
        <tissue evidence="1">Adult mites</tissue>
    </source>
</reference>
<gene>
    <name evidence="1" type="ORF">RDWZM_008151</name>
</gene>
<dbReference type="Proteomes" id="UP001142055">
    <property type="component" value="Chromosome 3"/>
</dbReference>
<proteinExistence type="predicted"/>
<comment type="caution">
    <text evidence="1">The sequence shown here is derived from an EMBL/GenBank/DDBJ whole genome shotgun (WGS) entry which is preliminary data.</text>
</comment>
<dbReference type="AlphaFoldDB" id="A0A9Q0M162"/>